<gene>
    <name evidence="6" type="ORF">GcLGCM259_2869</name>
</gene>
<dbReference type="PANTHER" id="PTHR36510">
    <property type="entry name" value="GLUTAMATE--CYSTEINE LIGASE 2-RELATED"/>
    <property type="match status" value="1"/>
</dbReference>
<evidence type="ECO:0000256" key="1">
    <source>
        <dbReference type="ARBA" id="ARBA00022598"/>
    </source>
</evidence>
<comment type="function">
    <text evidence="5">ATP-dependent carboxylate-amine ligase which exhibits weak glutamate--cysteine ligase activity.</text>
</comment>
<name>A0A5B7WWY7_9MICC</name>
<dbReference type="Gene3D" id="3.30.590.20">
    <property type="match status" value="1"/>
</dbReference>
<keyword evidence="3 5" id="KW-0067">ATP-binding</keyword>
<dbReference type="AlphaFoldDB" id="A0A5B7WWY7"/>
<dbReference type="EMBL" id="CP034412">
    <property type="protein sequence ID" value="QCY48576.1"/>
    <property type="molecule type" value="Genomic_DNA"/>
</dbReference>
<protein>
    <recommendedName>
        <fullName evidence="5">Putative glutamate--cysteine ligase 2</fullName>
        <ecNumber evidence="5">6.3.2.2</ecNumber>
    </recommendedName>
    <alternativeName>
        <fullName evidence="5">Gamma-glutamylcysteine synthetase 2</fullName>
        <shortName evidence="5">GCS 2</shortName>
        <shortName evidence="5">Gamma-GCS 2</shortName>
    </alternativeName>
</protein>
<evidence type="ECO:0000313" key="6">
    <source>
        <dbReference type="EMBL" id="QCY48576.1"/>
    </source>
</evidence>
<dbReference type="SUPFAM" id="SSF55931">
    <property type="entry name" value="Glutamine synthetase/guanido kinase"/>
    <property type="match status" value="1"/>
</dbReference>
<dbReference type="InterPro" id="IPR014746">
    <property type="entry name" value="Gln_synth/guanido_kin_cat_dom"/>
</dbReference>
<dbReference type="NCBIfam" id="TIGR02050">
    <property type="entry name" value="gshA_cyan_rel"/>
    <property type="match status" value="1"/>
</dbReference>
<keyword evidence="2 5" id="KW-0547">Nucleotide-binding</keyword>
<dbReference type="Proteomes" id="UP000307000">
    <property type="component" value="Chromosome"/>
</dbReference>
<keyword evidence="1 5" id="KW-0436">Ligase</keyword>
<dbReference type="InterPro" id="IPR050141">
    <property type="entry name" value="GCL_type2/YbdK_subfam"/>
</dbReference>
<evidence type="ECO:0000256" key="3">
    <source>
        <dbReference type="ARBA" id="ARBA00022840"/>
    </source>
</evidence>
<evidence type="ECO:0000313" key="7">
    <source>
        <dbReference type="Proteomes" id="UP000307000"/>
    </source>
</evidence>
<evidence type="ECO:0000256" key="4">
    <source>
        <dbReference type="ARBA" id="ARBA00048819"/>
    </source>
</evidence>
<dbReference type="HAMAP" id="MF_01609">
    <property type="entry name" value="Glu_cys_ligase_2"/>
    <property type="match status" value="1"/>
</dbReference>
<sequence length="358" mass="40029">MNTFGVEEEFFLLDGETGLPAVPRGELLGLGTHRLEGEIQKEWLACQIEFATGVCQSPQDGLDQLRTFRRKLASAAQAEGLMAVGLGAVPAISTETATVTDTERYQRIAQHMPGIAAEHYLSGQHIHVGIENREEGIVAMNALRPWLPLLLAISANSPYWRAADTGFASWRTIQYRRWSVQGIPPAFKDSRDYDRRLGRVLASDVVLDSGHVGWAMRLSENQPTVEVRVADSQMRAADSVLLALLVRGLVDQAVKYPSRNREFDPEFLDIAFWQAAKHGLDGPLLNPWTSSTTSTEAFLQTLLTHIEPALRDSRDYEYVRQELEETVRRGNGARRQRQAFAQGSLSELLQLARHELEL</sequence>
<reference evidence="6 7" key="1">
    <citation type="submission" date="2018-12" db="EMBL/GenBank/DDBJ databases">
        <title>Complete Genome Sequence of Glutamicibacter creatinolyticus strain LGCM259,isolated from an abscess of a 12-year-old mare in Italy.</title>
        <authorList>
            <person name="Santos R.G."/>
            <person name="Silva A.L."/>
            <person name="Seyffert N."/>
            <person name="Castro T.L.P."/>
            <person name="Attili A.R."/>
            <person name="Rifici C."/>
            <person name="Mazzullo G."/>
            <person name="Brenig B."/>
            <person name="Venanzi F."/>
            <person name="Azevedo V."/>
        </authorList>
    </citation>
    <scope>NUCLEOTIDE SEQUENCE [LARGE SCALE GENOMIC DNA]</scope>
    <source>
        <strain evidence="6 7">LGCM 259</strain>
    </source>
</reference>
<evidence type="ECO:0000256" key="5">
    <source>
        <dbReference type="HAMAP-Rule" id="MF_01609"/>
    </source>
</evidence>
<comment type="catalytic activity">
    <reaction evidence="4 5">
        <text>L-cysteine + L-glutamate + ATP = gamma-L-glutamyl-L-cysteine + ADP + phosphate + H(+)</text>
        <dbReference type="Rhea" id="RHEA:13285"/>
        <dbReference type="ChEBI" id="CHEBI:15378"/>
        <dbReference type="ChEBI" id="CHEBI:29985"/>
        <dbReference type="ChEBI" id="CHEBI:30616"/>
        <dbReference type="ChEBI" id="CHEBI:35235"/>
        <dbReference type="ChEBI" id="CHEBI:43474"/>
        <dbReference type="ChEBI" id="CHEBI:58173"/>
        <dbReference type="ChEBI" id="CHEBI:456216"/>
        <dbReference type="EC" id="6.3.2.2"/>
    </reaction>
</comment>
<dbReference type="KEGG" id="gcr:GcLGCM259_2869"/>
<dbReference type="GO" id="GO:0042398">
    <property type="term" value="P:modified amino acid biosynthetic process"/>
    <property type="evidence" value="ECO:0007669"/>
    <property type="project" value="InterPro"/>
</dbReference>
<dbReference type="InterPro" id="IPR006336">
    <property type="entry name" value="GCS2"/>
</dbReference>
<dbReference type="EC" id="6.3.2.2" evidence="5"/>
<dbReference type="InterPro" id="IPR011793">
    <property type="entry name" value="YbdK"/>
</dbReference>
<accession>A0A5B7WWY7</accession>
<dbReference type="NCBIfam" id="NF010041">
    <property type="entry name" value="PRK13517.1-1"/>
    <property type="match status" value="1"/>
</dbReference>
<dbReference type="PANTHER" id="PTHR36510:SF1">
    <property type="entry name" value="GLUTAMATE--CYSTEINE LIGASE 2-RELATED"/>
    <property type="match status" value="1"/>
</dbReference>
<keyword evidence="7" id="KW-1185">Reference proteome</keyword>
<evidence type="ECO:0000256" key="2">
    <source>
        <dbReference type="ARBA" id="ARBA00022741"/>
    </source>
</evidence>
<proteinExistence type="inferred from homology"/>
<comment type="similarity">
    <text evidence="5">Belongs to the glutamate--cysteine ligase type 2 family. YbdK subfamily.</text>
</comment>
<dbReference type="RefSeq" id="WP_175419464.1">
    <property type="nucleotide sequence ID" value="NZ_CP034412.1"/>
</dbReference>
<dbReference type="GO" id="GO:0005524">
    <property type="term" value="F:ATP binding"/>
    <property type="evidence" value="ECO:0007669"/>
    <property type="project" value="UniProtKB-KW"/>
</dbReference>
<dbReference type="Pfam" id="PF04107">
    <property type="entry name" value="GCS2"/>
    <property type="match status" value="1"/>
</dbReference>
<organism evidence="6 7">
    <name type="scientific">Glutamicibacter creatinolyticus</name>
    <dbReference type="NCBI Taxonomy" id="162496"/>
    <lineage>
        <taxon>Bacteria</taxon>
        <taxon>Bacillati</taxon>
        <taxon>Actinomycetota</taxon>
        <taxon>Actinomycetes</taxon>
        <taxon>Micrococcales</taxon>
        <taxon>Micrococcaceae</taxon>
        <taxon>Glutamicibacter</taxon>
    </lineage>
</organism>
<dbReference type="GO" id="GO:0004357">
    <property type="term" value="F:glutamate-cysteine ligase activity"/>
    <property type="evidence" value="ECO:0007669"/>
    <property type="project" value="UniProtKB-EC"/>
</dbReference>